<dbReference type="InterPro" id="IPR042252">
    <property type="entry name" value="MtfA_N"/>
</dbReference>
<proteinExistence type="predicted"/>
<comment type="caution">
    <text evidence="1">The sequence shown here is derived from an EMBL/GenBank/DDBJ whole genome shotgun (WGS) entry which is preliminary data.</text>
</comment>
<dbReference type="Proteomes" id="UP000294887">
    <property type="component" value="Unassembled WGS sequence"/>
</dbReference>
<dbReference type="Gene3D" id="1.10.472.150">
    <property type="entry name" value="Glucose-regulated metallo-peptidase M90, N-terminal domain"/>
    <property type="match status" value="1"/>
</dbReference>
<dbReference type="CDD" id="cd20169">
    <property type="entry name" value="Peptidase_M90_mtfA"/>
    <property type="match status" value="1"/>
</dbReference>
<evidence type="ECO:0000313" key="1">
    <source>
        <dbReference type="EMBL" id="TCJ88706.1"/>
    </source>
</evidence>
<dbReference type="GO" id="GO:0008237">
    <property type="term" value="F:metallopeptidase activity"/>
    <property type="evidence" value="ECO:0007669"/>
    <property type="project" value="InterPro"/>
</dbReference>
<dbReference type="SUPFAM" id="SSF55486">
    <property type="entry name" value="Metalloproteases ('zincins'), catalytic domain"/>
    <property type="match status" value="1"/>
</dbReference>
<evidence type="ECO:0000313" key="2">
    <source>
        <dbReference type="Proteomes" id="UP000294887"/>
    </source>
</evidence>
<dbReference type="PANTHER" id="PTHR30164">
    <property type="entry name" value="MTFA PEPTIDASE"/>
    <property type="match status" value="1"/>
</dbReference>
<name>A0A4R1F3A7_9GAMM</name>
<protein>
    <recommendedName>
        <fullName evidence="3">Zinc-dependent peptidase</fullName>
    </recommendedName>
</protein>
<dbReference type="AlphaFoldDB" id="A0A4R1F3A7"/>
<dbReference type="EMBL" id="SMFQ01000002">
    <property type="protein sequence ID" value="TCJ88706.1"/>
    <property type="molecule type" value="Genomic_DNA"/>
</dbReference>
<dbReference type="Gene3D" id="3.40.390.10">
    <property type="entry name" value="Collagenase (Catalytic Domain)"/>
    <property type="match status" value="1"/>
</dbReference>
<dbReference type="InterPro" id="IPR010384">
    <property type="entry name" value="MtfA_fam"/>
</dbReference>
<reference evidence="1 2" key="1">
    <citation type="submission" date="2019-03" db="EMBL/GenBank/DDBJ databases">
        <title>Genomic Encyclopedia of Type Strains, Phase IV (KMG-IV): sequencing the most valuable type-strain genomes for metagenomic binning, comparative biology and taxonomic classification.</title>
        <authorList>
            <person name="Goeker M."/>
        </authorList>
    </citation>
    <scope>NUCLEOTIDE SEQUENCE [LARGE SCALE GENOMIC DNA]</scope>
    <source>
        <strain evidence="1 2">DSM 24830</strain>
    </source>
</reference>
<dbReference type="InterPro" id="IPR024079">
    <property type="entry name" value="MetalloPept_cat_dom_sf"/>
</dbReference>
<dbReference type="GO" id="GO:0005829">
    <property type="term" value="C:cytosol"/>
    <property type="evidence" value="ECO:0007669"/>
    <property type="project" value="TreeGrafter"/>
</dbReference>
<dbReference type="GO" id="GO:0004177">
    <property type="term" value="F:aminopeptidase activity"/>
    <property type="evidence" value="ECO:0007669"/>
    <property type="project" value="TreeGrafter"/>
</dbReference>
<accession>A0A4R1F3A7</accession>
<sequence>MSLLETVKQFFTRLFGLNDIAVDLKPLSNELRTFLSQNVSFYAALNETEKSVFEQRAGMFLQTTQIIGHDVEVTEQDKLLVASAAIMLVWRFPDWYYVNLHTVSLVSGSFNEHSQFGQPDSGIQGMVGTGAMRGQMILSKPALHYGFSNDRDKKNVALHEFSHLLDTVDGGLDGFPERLSDNVYSVPWLDLVRKEIDKIHRKQSNIRDYGGTNPMEFFAVATEYFFERPSMLCRKHPEVYETLKSFYRQDVAPLQNRLNPEKKRLAHVAVANAISDVVTLAVIPSLIV</sequence>
<evidence type="ECO:0008006" key="3">
    <source>
        <dbReference type="Google" id="ProtNLM"/>
    </source>
</evidence>
<dbReference type="PANTHER" id="PTHR30164:SF2">
    <property type="entry name" value="PROTEIN MTFA"/>
    <property type="match status" value="1"/>
</dbReference>
<dbReference type="Pfam" id="PF06167">
    <property type="entry name" value="Peptidase_M90"/>
    <property type="match status" value="1"/>
</dbReference>
<dbReference type="OrthoDB" id="9786424at2"/>
<keyword evidence="2" id="KW-1185">Reference proteome</keyword>
<organism evidence="1 2">
    <name type="scientific">Cocleimonas flava</name>
    <dbReference type="NCBI Taxonomy" id="634765"/>
    <lineage>
        <taxon>Bacteria</taxon>
        <taxon>Pseudomonadati</taxon>
        <taxon>Pseudomonadota</taxon>
        <taxon>Gammaproteobacteria</taxon>
        <taxon>Thiotrichales</taxon>
        <taxon>Thiotrichaceae</taxon>
        <taxon>Cocleimonas</taxon>
    </lineage>
</organism>
<gene>
    <name evidence="1" type="ORF">EV695_0564</name>
</gene>
<dbReference type="RefSeq" id="WP_131904384.1">
    <property type="nucleotide sequence ID" value="NZ_BAAAFU010000008.1"/>
</dbReference>